<dbReference type="InParanoid" id="A0A5C3P2T2"/>
<accession>A0A5C3P2T2</accession>
<proteinExistence type="predicted"/>
<evidence type="ECO:0000313" key="1">
    <source>
        <dbReference type="EMBL" id="TFK82928.1"/>
    </source>
</evidence>
<organism evidence="1 2">
    <name type="scientific">Polyporus arcularius HHB13444</name>
    <dbReference type="NCBI Taxonomy" id="1314778"/>
    <lineage>
        <taxon>Eukaryota</taxon>
        <taxon>Fungi</taxon>
        <taxon>Dikarya</taxon>
        <taxon>Basidiomycota</taxon>
        <taxon>Agaricomycotina</taxon>
        <taxon>Agaricomycetes</taxon>
        <taxon>Polyporales</taxon>
        <taxon>Polyporaceae</taxon>
        <taxon>Polyporus</taxon>
    </lineage>
</organism>
<dbReference type="Proteomes" id="UP000308197">
    <property type="component" value="Unassembled WGS sequence"/>
</dbReference>
<protein>
    <submittedName>
        <fullName evidence="1">Uncharacterized protein</fullName>
    </submittedName>
</protein>
<dbReference type="EMBL" id="ML211437">
    <property type="protein sequence ID" value="TFK82928.1"/>
    <property type="molecule type" value="Genomic_DNA"/>
</dbReference>
<keyword evidence="2" id="KW-1185">Reference proteome</keyword>
<gene>
    <name evidence="1" type="ORF">K466DRAFT_281563</name>
</gene>
<reference evidence="1 2" key="1">
    <citation type="journal article" date="2019" name="Nat. Ecol. Evol.">
        <title>Megaphylogeny resolves global patterns of mushroom evolution.</title>
        <authorList>
            <person name="Varga T."/>
            <person name="Krizsan K."/>
            <person name="Foldi C."/>
            <person name="Dima B."/>
            <person name="Sanchez-Garcia M."/>
            <person name="Sanchez-Ramirez S."/>
            <person name="Szollosi G.J."/>
            <person name="Szarkandi J.G."/>
            <person name="Papp V."/>
            <person name="Albert L."/>
            <person name="Andreopoulos W."/>
            <person name="Angelini C."/>
            <person name="Antonin V."/>
            <person name="Barry K.W."/>
            <person name="Bougher N.L."/>
            <person name="Buchanan P."/>
            <person name="Buyck B."/>
            <person name="Bense V."/>
            <person name="Catcheside P."/>
            <person name="Chovatia M."/>
            <person name="Cooper J."/>
            <person name="Damon W."/>
            <person name="Desjardin D."/>
            <person name="Finy P."/>
            <person name="Geml J."/>
            <person name="Haridas S."/>
            <person name="Hughes K."/>
            <person name="Justo A."/>
            <person name="Karasinski D."/>
            <person name="Kautmanova I."/>
            <person name="Kiss B."/>
            <person name="Kocsube S."/>
            <person name="Kotiranta H."/>
            <person name="LaButti K.M."/>
            <person name="Lechner B.E."/>
            <person name="Liimatainen K."/>
            <person name="Lipzen A."/>
            <person name="Lukacs Z."/>
            <person name="Mihaltcheva S."/>
            <person name="Morgado L.N."/>
            <person name="Niskanen T."/>
            <person name="Noordeloos M.E."/>
            <person name="Ohm R.A."/>
            <person name="Ortiz-Santana B."/>
            <person name="Ovrebo C."/>
            <person name="Racz N."/>
            <person name="Riley R."/>
            <person name="Savchenko A."/>
            <person name="Shiryaev A."/>
            <person name="Soop K."/>
            <person name="Spirin V."/>
            <person name="Szebenyi C."/>
            <person name="Tomsovsky M."/>
            <person name="Tulloss R.E."/>
            <person name="Uehling J."/>
            <person name="Grigoriev I.V."/>
            <person name="Vagvolgyi C."/>
            <person name="Papp T."/>
            <person name="Martin F.M."/>
            <person name="Miettinen O."/>
            <person name="Hibbett D.S."/>
            <person name="Nagy L.G."/>
        </authorList>
    </citation>
    <scope>NUCLEOTIDE SEQUENCE [LARGE SCALE GENOMIC DNA]</scope>
    <source>
        <strain evidence="1 2">HHB13444</strain>
    </source>
</reference>
<name>A0A5C3P2T2_9APHY</name>
<evidence type="ECO:0000313" key="2">
    <source>
        <dbReference type="Proteomes" id="UP000308197"/>
    </source>
</evidence>
<sequence>MDHVARGERVGCESTAPASGTALHNANEVGQARCGRSLCPANQCTGRGPGEARGQTMPVAKISFAVRRFWRTLRGKERRCSLRTACQLCHERWKPPTWRAPRLRLVHKYSSLSRSLRSRIVKSQLTEPVHPAARRSSINDLPTPCRLINSPSSDMTATLTLTNSLSSSDSSTGAFGRILRINVQRSTGSRRSTIVPAENRRQQVGHHASCISTRARPQKFSEAQGAASRAGFRVPGFSSPSLLLSLS</sequence>
<dbReference type="AlphaFoldDB" id="A0A5C3P2T2"/>